<feature type="transmembrane region" description="Helical" evidence="13">
    <location>
        <begin position="6"/>
        <end position="26"/>
    </location>
</feature>
<dbReference type="InterPro" id="IPR004570">
    <property type="entry name" value="Phosphatidylglycerol_P_synth"/>
</dbReference>
<reference evidence="15" key="2">
    <citation type="journal article" date="2022" name="Front. Microbiol.">
        <title>Comparative Genomic Analysis Revealed Distinct Molecular Components and Organization of CO2-Concentrating Mechanism in Thermophilic Cyanobacteria.</title>
        <authorList>
            <person name="Tang J."/>
            <person name="Zhou H."/>
            <person name="Yao D."/>
            <person name="Riaz S."/>
            <person name="You D."/>
            <person name="Klepacz-Smolka A."/>
            <person name="Daroch M."/>
        </authorList>
    </citation>
    <scope>NUCLEOTIDE SEQUENCE [LARGE SCALE GENOMIC DNA]</scope>
    <source>
        <strain evidence="15">PCC 6715</strain>
    </source>
</reference>
<keyword evidence="7" id="KW-0443">Lipid metabolism</keyword>
<dbReference type="Pfam" id="PF01066">
    <property type="entry name" value="CDP-OH_P_transf"/>
    <property type="match status" value="1"/>
</dbReference>
<evidence type="ECO:0000256" key="10">
    <source>
        <dbReference type="ARBA" id="ARBA00023264"/>
    </source>
</evidence>
<keyword evidence="6 13" id="KW-1133">Transmembrane helix</keyword>
<evidence type="ECO:0000256" key="5">
    <source>
        <dbReference type="ARBA" id="ARBA00022692"/>
    </source>
</evidence>
<feature type="transmembrane region" description="Helical" evidence="13">
    <location>
        <begin position="74"/>
        <end position="99"/>
    </location>
</feature>
<feature type="transmembrane region" description="Helical" evidence="13">
    <location>
        <begin position="33"/>
        <end position="54"/>
    </location>
</feature>
<evidence type="ECO:0000256" key="1">
    <source>
        <dbReference type="ARBA" id="ARBA00004141"/>
    </source>
</evidence>
<evidence type="ECO:0000256" key="6">
    <source>
        <dbReference type="ARBA" id="ARBA00022989"/>
    </source>
</evidence>
<evidence type="ECO:0000313" key="15">
    <source>
        <dbReference type="Proteomes" id="UP000231057"/>
    </source>
</evidence>
<evidence type="ECO:0000256" key="13">
    <source>
        <dbReference type="SAM" id="Phobius"/>
    </source>
</evidence>
<dbReference type="GO" id="GO:0008444">
    <property type="term" value="F:CDP-diacylglycerol-glycerol-3-phosphate 3-phosphatidyltransferase activity"/>
    <property type="evidence" value="ECO:0007669"/>
    <property type="project" value="UniProtKB-UniRule"/>
</dbReference>
<dbReference type="InterPro" id="IPR000462">
    <property type="entry name" value="CDP-OH_P_trans"/>
</dbReference>
<keyword evidence="3" id="KW-0444">Lipid biosynthesis</keyword>
<evidence type="ECO:0000256" key="3">
    <source>
        <dbReference type="ARBA" id="ARBA00022516"/>
    </source>
</evidence>
<dbReference type="RefSeq" id="WP_099799599.1">
    <property type="nucleotide sequence ID" value="NZ_CP018092.1"/>
</dbReference>
<dbReference type="InterPro" id="IPR050324">
    <property type="entry name" value="CDP-alcohol_PTase-I"/>
</dbReference>
<feature type="transmembrane region" description="Helical" evidence="13">
    <location>
        <begin position="143"/>
        <end position="166"/>
    </location>
</feature>
<keyword evidence="5 13" id="KW-0812">Transmembrane</keyword>
<dbReference type="PIRSF" id="PIRSF000847">
    <property type="entry name" value="Phos_ph_gly_syn"/>
    <property type="match status" value="1"/>
</dbReference>
<dbReference type="Proteomes" id="UP000231057">
    <property type="component" value="Chromosome"/>
</dbReference>
<keyword evidence="8 13" id="KW-0472">Membrane</keyword>
<evidence type="ECO:0000256" key="2">
    <source>
        <dbReference type="ARBA" id="ARBA00010441"/>
    </source>
</evidence>
<dbReference type="EMBL" id="CP018092">
    <property type="protein sequence ID" value="ATS19263.1"/>
    <property type="molecule type" value="Genomic_DNA"/>
</dbReference>
<name>A0A2D2Q433_PARLV</name>
<proteinExistence type="inferred from homology"/>
<evidence type="ECO:0000256" key="8">
    <source>
        <dbReference type="ARBA" id="ARBA00023136"/>
    </source>
</evidence>
<keyword evidence="15" id="KW-1185">Reference proteome</keyword>
<dbReference type="OrthoDB" id="9796672at2"/>
<reference evidence="14 15" key="1">
    <citation type="submission" date="2016-11" db="EMBL/GenBank/DDBJ databases">
        <title>Complete genome sequence of thermophilic cyanobacteria strain Synechococcus sp. PCC6715.</title>
        <authorList>
            <person name="Tang J."/>
            <person name="Daroch M."/>
            <person name="Liang Y."/>
            <person name="Jiang D."/>
            <person name="Shah M."/>
        </authorList>
    </citation>
    <scope>NUCLEOTIDE SEQUENCE [LARGE SCALE GENOMIC DNA]</scope>
    <source>
        <strain evidence="14 15">PCC 6715</strain>
    </source>
</reference>
<dbReference type="EC" id="2.7.8.5" evidence="11"/>
<dbReference type="AlphaFoldDB" id="A0A2D2Q433"/>
<keyword evidence="9" id="KW-0594">Phospholipid biosynthesis</keyword>
<comment type="similarity">
    <text evidence="2 12">Belongs to the CDP-alcohol phosphatidyltransferase class-I family.</text>
</comment>
<dbReference type="PANTHER" id="PTHR14269:SF62">
    <property type="entry name" value="CDP-DIACYLGLYCEROL--GLYCEROL-3-PHOSPHATE 3-PHOSPHATIDYLTRANSFERASE 1, CHLOROPLASTIC"/>
    <property type="match status" value="1"/>
</dbReference>
<keyword evidence="4 12" id="KW-0808">Transferase</keyword>
<dbReference type="InterPro" id="IPR048254">
    <property type="entry name" value="CDP_ALCOHOL_P_TRANSF_CS"/>
</dbReference>
<evidence type="ECO:0000256" key="11">
    <source>
        <dbReference type="NCBIfam" id="TIGR00560"/>
    </source>
</evidence>
<dbReference type="NCBIfam" id="TIGR00560">
    <property type="entry name" value="pgsA"/>
    <property type="match status" value="1"/>
</dbReference>
<evidence type="ECO:0000256" key="12">
    <source>
        <dbReference type="RuleBase" id="RU003750"/>
    </source>
</evidence>
<sequence>MPLNLATRITLARLLVIPVIVAVLSIDPSSQHRWWAVGLFLAAALTDWLDGYLARRLNQVTDLGKVLDPLVDKLLILVPLLLCIEWGEVPAWSVALILVRELGIASWRIHQSQIQGASVWGKAKTVSQILAVTLLLAPLPAPWHVPTMMVYGGAIALTLISGWTYLRSS</sequence>
<accession>A0A2D2Q433</accession>
<comment type="subcellular location">
    <subcellularLocation>
        <location evidence="1">Membrane</location>
        <topology evidence="1">Multi-pass membrane protein</topology>
    </subcellularLocation>
</comment>
<evidence type="ECO:0000313" key="14">
    <source>
        <dbReference type="EMBL" id="ATS19263.1"/>
    </source>
</evidence>
<keyword evidence="10" id="KW-1208">Phospholipid metabolism</keyword>
<dbReference type="Gene3D" id="1.20.120.1760">
    <property type="match status" value="1"/>
</dbReference>
<dbReference type="InterPro" id="IPR043130">
    <property type="entry name" value="CDP-OH_PTrfase_TM_dom"/>
</dbReference>
<evidence type="ECO:0000256" key="9">
    <source>
        <dbReference type="ARBA" id="ARBA00023209"/>
    </source>
</evidence>
<evidence type="ECO:0000256" key="7">
    <source>
        <dbReference type="ARBA" id="ARBA00023098"/>
    </source>
</evidence>
<protein>
    <recommendedName>
        <fullName evidence="11">CDP-diacylglycerol--glycerol-3-phosphate 3-phosphatidyltransferase</fullName>
        <ecNumber evidence="11">2.7.8.5</ecNumber>
    </recommendedName>
</protein>
<evidence type="ECO:0000256" key="4">
    <source>
        <dbReference type="ARBA" id="ARBA00022679"/>
    </source>
</evidence>
<dbReference type="PROSITE" id="PS00379">
    <property type="entry name" value="CDP_ALCOHOL_P_TRANSF"/>
    <property type="match status" value="1"/>
</dbReference>
<dbReference type="KEGG" id="slw:BRW62_11530"/>
<dbReference type="GO" id="GO:0016020">
    <property type="term" value="C:membrane"/>
    <property type="evidence" value="ECO:0007669"/>
    <property type="project" value="UniProtKB-SubCell"/>
</dbReference>
<gene>
    <name evidence="14" type="ORF">BRW62_11530</name>
</gene>
<organism evidence="14 15">
    <name type="scientific">Parathermosynechococcus lividus PCC 6715</name>
    <dbReference type="NCBI Taxonomy" id="1917166"/>
    <lineage>
        <taxon>Bacteria</taxon>
        <taxon>Bacillati</taxon>
        <taxon>Cyanobacteriota</taxon>
        <taxon>Cyanophyceae</taxon>
        <taxon>Acaryochloridales</taxon>
        <taxon>Thermosynechococcaceae</taxon>
        <taxon>Parathermosynechococcus</taxon>
    </lineage>
</organism>
<dbReference type="PANTHER" id="PTHR14269">
    <property type="entry name" value="CDP-DIACYLGLYCEROL--GLYCEROL-3-PHOSPHATE 3-PHOSPHATIDYLTRANSFERASE-RELATED"/>
    <property type="match status" value="1"/>
</dbReference>
<dbReference type="GO" id="GO:0046474">
    <property type="term" value="P:glycerophospholipid biosynthetic process"/>
    <property type="evidence" value="ECO:0007669"/>
    <property type="project" value="TreeGrafter"/>
</dbReference>